<evidence type="ECO:0000256" key="9">
    <source>
        <dbReference type="ARBA" id="ARBA00022833"/>
    </source>
</evidence>
<dbReference type="Pfam" id="PF01979">
    <property type="entry name" value="Amidohydro_1"/>
    <property type="match status" value="1"/>
</dbReference>
<dbReference type="GO" id="GO:0005737">
    <property type="term" value="C:cytoplasm"/>
    <property type="evidence" value="ECO:0007669"/>
    <property type="project" value="InterPro"/>
</dbReference>
<dbReference type="EC" id="3.5.2.7" evidence="4"/>
<evidence type="ECO:0000259" key="11">
    <source>
        <dbReference type="Pfam" id="PF01979"/>
    </source>
</evidence>
<dbReference type="InterPro" id="IPR011059">
    <property type="entry name" value="Metal-dep_hydrolase_composite"/>
</dbReference>
<dbReference type="SUPFAM" id="SSF51556">
    <property type="entry name" value="Metallo-dependent hydrolases"/>
    <property type="match status" value="1"/>
</dbReference>
<evidence type="ECO:0000256" key="8">
    <source>
        <dbReference type="ARBA" id="ARBA00022808"/>
    </source>
</evidence>
<dbReference type="Gene3D" id="2.30.40.10">
    <property type="entry name" value="Urease, subunit C, domain 1"/>
    <property type="match status" value="1"/>
</dbReference>
<evidence type="ECO:0000256" key="5">
    <source>
        <dbReference type="ARBA" id="ARBA00013406"/>
    </source>
</evidence>
<reference evidence="12" key="1">
    <citation type="submission" date="2022-11" db="EMBL/GenBank/DDBJ databases">
        <authorList>
            <person name="Morgan W.R."/>
            <person name="Tartar A."/>
        </authorList>
    </citation>
    <scope>NUCLEOTIDE SEQUENCE</scope>
    <source>
        <strain evidence="12">ARSEF 373</strain>
    </source>
</reference>
<dbReference type="GO" id="GO:0046872">
    <property type="term" value="F:metal ion binding"/>
    <property type="evidence" value="ECO:0007669"/>
    <property type="project" value="UniProtKB-KW"/>
</dbReference>
<keyword evidence="7" id="KW-0378">Hydrolase</keyword>
<name>A0AAV2Z9H0_9STRA</name>
<organism evidence="12 13">
    <name type="scientific">Lagenidium giganteum</name>
    <dbReference type="NCBI Taxonomy" id="4803"/>
    <lineage>
        <taxon>Eukaryota</taxon>
        <taxon>Sar</taxon>
        <taxon>Stramenopiles</taxon>
        <taxon>Oomycota</taxon>
        <taxon>Peronosporomycetes</taxon>
        <taxon>Pythiales</taxon>
        <taxon>Pythiaceae</taxon>
    </lineage>
</organism>
<keyword evidence="6" id="KW-0479">Metal-binding</keyword>
<evidence type="ECO:0000256" key="2">
    <source>
        <dbReference type="ARBA" id="ARBA00004758"/>
    </source>
</evidence>
<evidence type="ECO:0000256" key="3">
    <source>
        <dbReference type="ARBA" id="ARBA00008002"/>
    </source>
</evidence>
<dbReference type="NCBIfam" id="TIGR01224">
    <property type="entry name" value="hutI"/>
    <property type="match status" value="1"/>
</dbReference>
<accession>A0AAV2Z9H0</accession>
<comment type="catalytic activity">
    <reaction evidence="1">
        <text>4-imidazolone-5-propanoate + H2O = N-formimidoyl-L-glutamate</text>
        <dbReference type="Rhea" id="RHEA:23660"/>
        <dbReference type="ChEBI" id="CHEBI:15377"/>
        <dbReference type="ChEBI" id="CHEBI:58928"/>
        <dbReference type="ChEBI" id="CHEBI:77893"/>
        <dbReference type="EC" id="3.5.2.7"/>
    </reaction>
</comment>
<evidence type="ECO:0000256" key="7">
    <source>
        <dbReference type="ARBA" id="ARBA00022801"/>
    </source>
</evidence>
<evidence type="ECO:0000256" key="1">
    <source>
        <dbReference type="ARBA" id="ARBA00000853"/>
    </source>
</evidence>
<evidence type="ECO:0000313" key="13">
    <source>
        <dbReference type="Proteomes" id="UP001146120"/>
    </source>
</evidence>
<comment type="pathway">
    <text evidence="2">Amino-acid degradation; L-histidine degradation into L-glutamate; N-formimidoyl-L-glutamate from L-histidine: step 3/3.</text>
</comment>
<dbReference type="InterPro" id="IPR005920">
    <property type="entry name" value="HutI"/>
</dbReference>
<dbReference type="EMBL" id="DAKRPA010000012">
    <property type="protein sequence ID" value="DBA04078.1"/>
    <property type="molecule type" value="Genomic_DNA"/>
</dbReference>
<comment type="caution">
    <text evidence="12">The sequence shown here is derived from an EMBL/GenBank/DDBJ whole genome shotgun (WGS) entry which is preliminary data.</text>
</comment>
<evidence type="ECO:0000313" key="12">
    <source>
        <dbReference type="EMBL" id="DBA04078.1"/>
    </source>
</evidence>
<keyword evidence="13" id="KW-1185">Reference proteome</keyword>
<feature type="domain" description="Amidohydrolase-related" evidence="11">
    <location>
        <begin position="82"/>
        <end position="424"/>
    </location>
</feature>
<keyword evidence="10" id="KW-0408">Iron</keyword>
<keyword evidence="8" id="KW-0369">Histidine metabolism</keyword>
<sequence>MSHFRLRISNAREIVQVCNQRERFKIGKAQGDIAIVKGGSLVVDQSGNIAAVGTNAEVDAWLKAQPQPIKFDKDIDGSDYCVLPGLVDGHTHPVWSGNRVGEFAMKLAGATYMEVHAMGGGINCSVRATRESSEEELSKLLVCRLDRMLRAGTTLIEAKSGYGLERDTELKMLRVLHNVKHPVEIVSNYLGGHSVPEGSTAAAATQDIIENQIPAVVDAIKEGSISPEFIDVFCEKGVFEHDDSKKILEAGAKAGLKINFHGDEIHPMKSGTLAANLHAHAISHCEMVDDEGIKAMASHDPPIFAVLLPTTKYILKLPNPPTRKMIEGGVPVALGSDFNPNAHCMSMPMTMNMACVLFGMTMKEALVGATINAAASINRSETHGSLETGKVADLLLLKATQWEQIIYEMVDPPIEHVVKRGVVVL</sequence>
<dbReference type="Gene3D" id="3.20.20.140">
    <property type="entry name" value="Metal-dependent hydrolases"/>
    <property type="match status" value="1"/>
</dbReference>
<dbReference type="GO" id="GO:0050480">
    <property type="term" value="F:imidazolonepropionase activity"/>
    <property type="evidence" value="ECO:0007669"/>
    <property type="project" value="UniProtKB-EC"/>
</dbReference>
<dbReference type="AlphaFoldDB" id="A0AAV2Z9H0"/>
<reference evidence="12" key="2">
    <citation type="journal article" date="2023" name="Microbiol Resour">
        <title>Decontamination and Annotation of the Draft Genome Sequence of the Oomycete Lagenidium giganteum ARSEF 373.</title>
        <authorList>
            <person name="Morgan W.R."/>
            <person name="Tartar A."/>
        </authorList>
    </citation>
    <scope>NUCLEOTIDE SEQUENCE</scope>
    <source>
        <strain evidence="12">ARSEF 373</strain>
    </source>
</reference>
<evidence type="ECO:0000256" key="4">
    <source>
        <dbReference type="ARBA" id="ARBA00012864"/>
    </source>
</evidence>
<dbReference type="InterPro" id="IPR032466">
    <property type="entry name" value="Metal_Hydrolase"/>
</dbReference>
<dbReference type="PANTHER" id="PTHR42752:SF1">
    <property type="entry name" value="IMIDAZOLONEPROPIONASE-RELATED"/>
    <property type="match status" value="1"/>
</dbReference>
<evidence type="ECO:0000256" key="6">
    <source>
        <dbReference type="ARBA" id="ARBA00022723"/>
    </source>
</evidence>
<dbReference type="PANTHER" id="PTHR42752">
    <property type="entry name" value="IMIDAZOLONEPROPIONASE"/>
    <property type="match status" value="1"/>
</dbReference>
<dbReference type="InterPro" id="IPR006680">
    <property type="entry name" value="Amidohydro-rel"/>
</dbReference>
<keyword evidence="9" id="KW-0862">Zinc</keyword>
<dbReference type="CDD" id="cd01296">
    <property type="entry name" value="Imidazolone-5PH"/>
    <property type="match status" value="1"/>
</dbReference>
<evidence type="ECO:0000256" key="10">
    <source>
        <dbReference type="ARBA" id="ARBA00023004"/>
    </source>
</evidence>
<dbReference type="SUPFAM" id="SSF51338">
    <property type="entry name" value="Composite domain of metallo-dependent hydrolases"/>
    <property type="match status" value="1"/>
</dbReference>
<dbReference type="GO" id="GO:0019556">
    <property type="term" value="P:L-histidine catabolic process to glutamate and formamide"/>
    <property type="evidence" value="ECO:0007669"/>
    <property type="project" value="InterPro"/>
</dbReference>
<dbReference type="Proteomes" id="UP001146120">
    <property type="component" value="Unassembled WGS sequence"/>
</dbReference>
<gene>
    <name evidence="12" type="ORF">N0F65_009425</name>
</gene>
<proteinExistence type="inferred from homology"/>
<comment type="similarity">
    <text evidence="3">Belongs to the metallo-dependent hydrolases superfamily. HutI family.</text>
</comment>
<dbReference type="FunFam" id="3.20.20.140:FF:000007">
    <property type="entry name" value="Imidazolonepropionase"/>
    <property type="match status" value="1"/>
</dbReference>
<protein>
    <recommendedName>
        <fullName evidence="5">Probable imidazolonepropionase</fullName>
        <ecNumber evidence="4">3.5.2.7</ecNumber>
    </recommendedName>
</protein>